<gene>
    <name evidence="3" type="ordered locus">RUM_20820</name>
</gene>
<dbReference type="AlphaFoldDB" id="D4LEQ8"/>
<keyword evidence="2" id="KW-1133">Transmembrane helix</keyword>
<organism evidence="3 4">
    <name type="scientific">Ruminococcus champanellensis (strain DSM 18848 / JCM 17042 / KCTC 15320 / 18P13)</name>
    <dbReference type="NCBI Taxonomy" id="213810"/>
    <lineage>
        <taxon>Bacteria</taxon>
        <taxon>Bacillati</taxon>
        <taxon>Bacillota</taxon>
        <taxon>Clostridia</taxon>
        <taxon>Eubacteriales</taxon>
        <taxon>Oscillospiraceae</taxon>
        <taxon>Ruminococcus</taxon>
    </lineage>
</organism>
<evidence type="ECO:0000256" key="1">
    <source>
        <dbReference type="SAM" id="MobiDB-lite"/>
    </source>
</evidence>
<dbReference type="OrthoDB" id="1816478at2"/>
<protein>
    <recommendedName>
        <fullName evidence="5">Zinc-ribbon domain-containing protein</fullName>
    </recommendedName>
</protein>
<name>D4LEQ8_RUMC1</name>
<proteinExistence type="predicted"/>
<dbReference type="BioCyc" id="RCHA213810:RUM_RS10100-MONOMER"/>
<feature type="transmembrane region" description="Helical" evidence="2">
    <location>
        <begin position="67"/>
        <end position="89"/>
    </location>
</feature>
<reference evidence="3" key="1">
    <citation type="submission" date="2010-03" db="EMBL/GenBank/DDBJ databases">
        <title>The genome sequence of Ruminococcus sp. 18P13.</title>
        <authorList>
            <consortium name="metaHIT consortium -- http://www.metahit.eu/"/>
            <person name="Pajon A."/>
            <person name="Turner K."/>
            <person name="Parkhill J."/>
            <person name="Bernalier A."/>
        </authorList>
    </citation>
    <scope>NUCLEOTIDE SEQUENCE [LARGE SCALE GENOMIC DNA]</scope>
    <source>
        <strain evidence="3">Type strain: 18P13</strain>
    </source>
</reference>
<dbReference type="GeneID" id="83156745"/>
<keyword evidence="4" id="KW-1185">Reference proteome</keyword>
<evidence type="ECO:0000313" key="4">
    <source>
        <dbReference type="Proteomes" id="UP000007054"/>
    </source>
</evidence>
<dbReference type="EMBL" id="FP929052">
    <property type="protein sequence ID" value="CBL18103.1"/>
    <property type="molecule type" value="Genomic_DNA"/>
</dbReference>
<dbReference type="PATRIC" id="fig|213810.4.peg.1971"/>
<reference evidence="3" key="2">
    <citation type="submission" date="2010-03" db="EMBL/GenBank/DDBJ databases">
        <authorList>
            <person name="Pajon A."/>
        </authorList>
    </citation>
    <scope>NUCLEOTIDE SEQUENCE</scope>
    <source>
        <strain evidence="3">Type strain: 18P13</strain>
    </source>
</reference>
<evidence type="ECO:0000256" key="2">
    <source>
        <dbReference type="SAM" id="Phobius"/>
    </source>
</evidence>
<evidence type="ECO:0008006" key="5">
    <source>
        <dbReference type="Google" id="ProtNLM"/>
    </source>
</evidence>
<dbReference type="RefSeq" id="WP_015559009.1">
    <property type="nucleotide sequence ID" value="NC_021039.1"/>
</dbReference>
<feature type="compositionally biased region" description="Low complexity" evidence="1">
    <location>
        <begin position="164"/>
        <end position="181"/>
    </location>
</feature>
<dbReference type="KEGG" id="rch:RUM_20820"/>
<feature type="region of interest" description="Disordered" evidence="1">
    <location>
        <begin position="30"/>
        <end position="62"/>
    </location>
</feature>
<accession>D4LEQ8</accession>
<dbReference type="Proteomes" id="UP000007054">
    <property type="component" value="Chromosome"/>
</dbReference>
<sequence length="293" mass="31594">MTCKNCGTDNPEQSIFCNHCGQLLTDQPVSQPEQAPAMPQSMQDTPEEVQLTMPEETEEPKHSPQPVIVAMLLLLAVIGLAAGVIYYMTRDKQPEESSRDSNALVIDLITTTTHTQPVMTTIASTTTTETTTVTTVTTQPEEVTTEAATTTAPTVTTDAPAQNTKPAKTTATGTKPDTGVTPLRPANPLPLSSVTGDWTMSPDDLGLEESMQAILTIGTNGKLTLNISTNGQEMMSDSLPYSYDPDTHLLQAVQNGETDYLYLELVNSNTLCLYSYNSSTGINITDFVILTRQ</sequence>
<feature type="compositionally biased region" description="Low complexity" evidence="1">
    <location>
        <begin position="131"/>
        <end position="157"/>
    </location>
</feature>
<dbReference type="HOGENOM" id="CLU_949579_0_0_9"/>
<feature type="region of interest" description="Disordered" evidence="1">
    <location>
        <begin position="131"/>
        <end position="196"/>
    </location>
</feature>
<keyword evidence="2" id="KW-0472">Membrane</keyword>
<dbReference type="STRING" id="213810.RUM_20820"/>
<keyword evidence="2" id="KW-0812">Transmembrane</keyword>
<evidence type="ECO:0000313" key="3">
    <source>
        <dbReference type="EMBL" id="CBL18103.1"/>
    </source>
</evidence>